<evidence type="ECO:0000313" key="3">
    <source>
        <dbReference type="Proteomes" id="UP000516780"/>
    </source>
</evidence>
<protein>
    <submittedName>
        <fullName evidence="2">Uncharacterized protein</fullName>
    </submittedName>
</protein>
<evidence type="ECO:0000256" key="1">
    <source>
        <dbReference type="SAM" id="Phobius"/>
    </source>
</evidence>
<reference evidence="2 3" key="1">
    <citation type="journal article" date="2020" name="Microb. Ecol.">
        <title>Novel Virus on Filamentous Arthronema africanum Cyanobacterium.</title>
        <authorList>
            <person name="Petrzik K."/>
            <person name="Lukavsky J."/>
            <person name="Koloniuk I."/>
        </authorList>
    </citation>
    <scope>NUCLEOTIDE SEQUENCE [LARGE SCALE GENOMIC DNA]</scope>
</reference>
<keyword evidence="3" id="KW-1185">Reference proteome</keyword>
<dbReference type="Proteomes" id="UP000516780">
    <property type="component" value="Segment"/>
</dbReference>
<sequence length="198" mass="22327">MSFYFSSIAPVLNSTLSYLASTAFKSHLFNAFILLLCLIAFYISLVIDIVCYCFALAVNCFYYILDCQPLPEVTEYEVDSTVYLPLPTPIAGLLMPAPDRVLVTPVTHEDRVLVTPSNELPADMMTIHTVVANKSVAFNLNGTHEYRALVCRDEVNNLPYLRWQYKYSKKYMPVRNATVAFGSSYDFIVRACYVALGI</sequence>
<keyword evidence="1" id="KW-0472">Membrane</keyword>
<proteinExistence type="predicted"/>
<dbReference type="EMBL" id="MT457475">
    <property type="protein sequence ID" value="QKE60806.1"/>
    <property type="molecule type" value="Genomic_DNA"/>
</dbReference>
<evidence type="ECO:0000313" key="2">
    <source>
        <dbReference type="EMBL" id="QKE60806.1"/>
    </source>
</evidence>
<keyword evidence="1" id="KW-1133">Transmembrane helix</keyword>
<organism evidence="2 3">
    <name type="scientific">Arthronema virus TR020</name>
    <dbReference type="NCBI Taxonomy" id="2736280"/>
    <lineage>
        <taxon>Viruses</taxon>
        <taxon>Duplodnaviria</taxon>
        <taxon>Heunggongvirae</taxon>
        <taxon>Uroviricota</taxon>
        <taxon>Caudoviricetes</taxon>
        <taxon>Saffermanviridae</taxon>
        <taxon>Arthrovirus</taxon>
        <taxon>Arthrovirus TR020</taxon>
    </lineage>
</organism>
<feature type="transmembrane region" description="Helical" evidence="1">
    <location>
        <begin position="32"/>
        <end position="65"/>
    </location>
</feature>
<name>A0A7G3WH08_9CAUD</name>
<accession>A0A7G3WH08</accession>
<keyword evidence="1" id="KW-0812">Transmembrane</keyword>